<accession>A0ABV7VU27</accession>
<dbReference type="RefSeq" id="WP_376865313.1">
    <property type="nucleotide sequence ID" value="NZ_JBHRYB010000005.1"/>
</dbReference>
<evidence type="ECO:0000259" key="2">
    <source>
        <dbReference type="PROSITE" id="PS50937"/>
    </source>
</evidence>
<dbReference type="Pfam" id="PF13411">
    <property type="entry name" value="MerR_1"/>
    <property type="match status" value="1"/>
</dbReference>
<dbReference type="SUPFAM" id="SSF46955">
    <property type="entry name" value="Putative DNA-binding domain"/>
    <property type="match status" value="1"/>
</dbReference>
<dbReference type="InterPro" id="IPR047057">
    <property type="entry name" value="MerR_fam"/>
</dbReference>
<comment type="caution">
    <text evidence="3">The sequence shown here is derived from an EMBL/GenBank/DDBJ whole genome shotgun (WGS) entry which is preliminary data.</text>
</comment>
<name>A0ABV7VU27_9GAMM</name>
<protein>
    <submittedName>
        <fullName evidence="3">MerR family transcriptional regulator</fullName>
    </submittedName>
</protein>
<gene>
    <name evidence="3" type="ORF">ACFOMG_05610</name>
</gene>
<dbReference type="InterPro" id="IPR000551">
    <property type="entry name" value="MerR-type_HTH_dom"/>
</dbReference>
<proteinExistence type="predicted"/>
<dbReference type="InterPro" id="IPR009061">
    <property type="entry name" value="DNA-bd_dom_put_sf"/>
</dbReference>
<dbReference type="PANTHER" id="PTHR30204:SF97">
    <property type="entry name" value="MERR FAMILY REGULATORY PROTEIN"/>
    <property type="match status" value="1"/>
</dbReference>
<reference evidence="4" key="1">
    <citation type="journal article" date="2019" name="Int. J. Syst. Evol. Microbiol.">
        <title>The Global Catalogue of Microorganisms (GCM) 10K type strain sequencing project: providing services to taxonomists for standard genome sequencing and annotation.</title>
        <authorList>
            <consortium name="The Broad Institute Genomics Platform"/>
            <consortium name="The Broad Institute Genome Sequencing Center for Infectious Disease"/>
            <person name="Wu L."/>
            <person name="Ma J."/>
        </authorList>
    </citation>
    <scope>NUCLEOTIDE SEQUENCE [LARGE SCALE GENOMIC DNA]</scope>
    <source>
        <strain evidence="4">KCTC 42424</strain>
    </source>
</reference>
<keyword evidence="4" id="KW-1185">Reference proteome</keyword>
<sequence>MYISELEKRSGVTARALRLYESLGLLSVARRGKYRWYEHAHIEFVQLIKWAQGLGVTLAELQQLKVADNDLDWSALNQLLIDKRQRVINEKCRLEQQLKDIDHYRDVISDCVERGLNRCAV</sequence>
<evidence type="ECO:0000313" key="4">
    <source>
        <dbReference type="Proteomes" id="UP001595722"/>
    </source>
</evidence>
<organism evidence="3 4">
    <name type="scientific">Bacterioplanoides pacificum</name>
    <dbReference type="NCBI Taxonomy" id="1171596"/>
    <lineage>
        <taxon>Bacteria</taxon>
        <taxon>Pseudomonadati</taxon>
        <taxon>Pseudomonadota</taxon>
        <taxon>Gammaproteobacteria</taxon>
        <taxon>Oceanospirillales</taxon>
        <taxon>Oceanospirillaceae</taxon>
        <taxon>Bacterioplanoides</taxon>
    </lineage>
</organism>
<evidence type="ECO:0000313" key="3">
    <source>
        <dbReference type="EMBL" id="MFC3679588.1"/>
    </source>
</evidence>
<keyword evidence="1" id="KW-0238">DNA-binding</keyword>
<dbReference type="EMBL" id="JBHRYB010000005">
    <property type="protein sequence ID" value="MFC3679588.1"/>
    <property type="molecule type" value="Genomic_DNA"/>
</dbReference>
<dbReference type="Proteomes" id="UP001595722">
    <property type="component" value="Unassembled WGS sequence"/>
</dbReference>
<dbReference type="PROSITE" id="PS50937">
    <property type="entry name" value="HTH_MERR_2"/>
    <property type="match status" value="1"/>
</dbReference>
<evidence type="ECO:0000256" key="1">
    <source>
        <dbReference type="ARBA" id="ARBA00023125"/>
    </source>
</evidence>
<dbReference type="PANTHER" id="PTHR30204">
    <property type="entry name" value="REDOX-CYCLING DRUG-SENSING TRANSCRIPTIONAL ACTIVATOR SOXR"/>
    <property type="match status" value="1"/>
</dbReference>
<dbReference type="SMART" id="SM00422">
    <property type="entry name" value="HTH_MERR"/>
    <property type="match status" value="1"/>
</dbReference>
<feature type="domain" description="HTH merR-type" evidence="2">
    <location>
        <begin position="1"/>
        <end position="67"/>
    </location>
</feature>
<dbReference type="Gene3D" id="1.10.1660.10">
    <property type="match status" value="1"/>
</dbReference>